<dbReference type="PANTHER" id="PTHR12461:SF105">
    <property type="entry name" value="HYPOXIA-INDUCIBLE FACTOR 1-ALPHA INHIBITOR"/>
    <property type="match status" value="1"/>
</dbReference>
<evidence type="ECO:0000256" key="1">
    <source>
        <dbReference type="SAM" id="MobiDB-lite"/>
    </source>
</evidence>
<gene>
    <name evidence="3" type="ORF">CDCA_CDCA08G2546</name>
</gene>
<dbReference type="Proteomes" id="UP001301350">
    <property type="component" value="Unassembled WGS sequence"/>
</dbReference>
<dbReference type="AlphaFoldDB" id="A0AAV9IWM8"/>
<evidence type="ECO:0000259" key="2">
    <source>
        <dbReference type="PROSITE" id="PS51184"/>
    </source>
</evidence>
<accession>A0AAV9IWM8</accession>
<dbReference type="InterPro" id="IPR014710">
    <property type="entry name" value="RmlC-like_jellyroll"/>
</dbReference>
<name>A0AAV9IWM8_CYACA</name>
<dbReference type="EMBL" id="JANCYW010000008">
    <property type="protein sequence ID" value="KAK4536521.1"/>
    <property type="molecule type" value="Genomic_DNA"/>
</dbReference>
<dbReference type="PANTHER" id="PTHR12461">
    <property type="entry name" value="HYPOXIA-INDUCIBLE FACTOR 1 ALPHA INHIBITOR-RELATED"/>
    <property type="match status" value="1"/>
</dbReference>
<feature type="domain" description="JmjC" evidence="2">
    <location>
        <begin position="502"/>
        <end position="645"/>
    </location>
</feature>
<comment type="caution">
    <text evidence="3">The sequence shown here is derived from an EMBL/GenBank/DDBJ whole genome shotgun (WGS) entry which is preliminary data.</text>
</comment>
<keyword evidence="4" id="KW-1185">Reference proteome</keyword>
<dbReference type="Pfam" id="PF13621">
    <property type="entry name" value="Cupin_8"/>
    <property type="match status" value="1"/>
</dbReference>
<dbReference type="Gene3D" id="2.60.120.10">
    <property type="entry name" value="Jelly Rolls"/>
    <property type="match status" value="1"/>
</dbReference>
<sequence length="645" mass="72414">MFVGAVRAAWTESKPPHPIHRSIDWSRGRWQTVCPTTGYIQNDAAVEHVAPPWRARVERVVQRLQDWNAPCGGDAERWRVHSAYVRGSVPRGLAKEGESDLDVVLLMQPMDRMGGRGEHPLWSDEHWVEPDWRQEVAWQARCSSDRRALQLEPVVDAELVPFRNVASLPEPVAFKLQTQSVCIWPRPTADAHSRSPQDILPHLPGFRYDTPRLLVDLEDGLARAMAMPLSSEASAPGTVGRPWVWLLKRCIRAALELSMMQHDMEHPRWTRDLVLCYEHFAEQAARRGGDGALSQCLFAALEICCGARCQHRKASDVVATATELVQRLTDAYLTLAYADVSGVVHKSRAPLTSGASISNRVGKAAPRWQEKSRAEEPMALGERLLSAFPPLSAAARPARRPRGILRPIPPPGATATPRRPIAFRHQPRSVHPLIAATVLYWARAAAVRTRRGWASVAQARVARAYHRPRFIFCKTGHPQVQSGWFTAPSQLLWIPLAVIADHPQQIYTQTALRPRWLARLLFSRRREAQAPRVWISAPGAITPLHYDAYPTELVQLRGRKRVTLFAPEDIPRLQMYPVGHPLQRRSRIRDVESYVGEVQPSGGLAAQTVSLQPGDRLFLPSYTPHHIETVGHDWSVSVTRRVDAA</sequence>
<dbReference type="SUPFAM" id="SSF51197">
    <property type="entry name" value="Clavaminate synthase-like"/>
    <property type="match status" value="1"/>
</dbReference>
<protein>
    <recommendedName>
        <fullName evidence="2">JmjC domain-containing protein</fullName>
    </recommendedName>
</protein>
<proteinExistence type="predicted"/>
<evidence type="ECO:0000313" key="4">
    <source>
        <dbReference type="Proteomes" id="UP001301350"/>
    </source>
</evidence>
<reference evidence="3 4" key="1">
    <citation type="submission" date="2022-07" db="EMBL/GenBank/DDBJ databases">
        <title>Genome-wide signatures of adaptation to extreme environments.</title>
        <authorList>
            <person name="Cho C.H."/>
            <person name="Yoon H.S."/>
        </authorList>
    </citation>
    <scope>NUCLEOTIDE SEQUENCE [LARGE SCALE GENOMIC DNA]</scope>
    <source>
        <strain evidence="3 4">DBV 063 E5</strain>
    </source>
</reference>
<dbReference type="SMART" id="SM00558">
    <property type="entry name" value="JmjC"/>
    <property type="match status" value="1"/>
</dbReference>
<dbReference type="InterPro" id="IPR003347">
    <property type="entry name" value="JmjC_dom"/>
</dbReference>
<evidence type="ECO:0000313" key="3">
    <source>
        <dbReference type="EMBL" id="KAK4536521.1"/>
    </source>
</evidence>
<feature type="region of interest" description="Disordered" evidence="1">
    <location>
        <begin position="394"/>
        <end position="418"/>
    </location>
</feature>
<organism evidence="3 4">
    <name type="scientific">Cyanidium caldarium</name>
    <name type="common">Red alga</name>
    <dbReference type="NCBI Taxonomy" id="2771"/>
    <lineage>
        <taxon>Eukaryota</taxon>
        <taxon>Rhodophyta</taxon>
        <taxon>Bangiophyceae</taxon>
        <taxon>Cyanidiales</taxon>
        <taxon>Cyanidiaceae</taxon>
        <taxon>Cyanidium</taxon>
    </lineage>
</organism>
<dbReference type="InterPro" id="IPR041667">
    <property type="entry name" value="Cupin_8"/>
</dbReference>
<dbReference type="PROSITE" id="PS51184">
    <property type="entry name" value="JMJC"/>
    <property type="match status" value="1"/>
</dbReference>